<comment type="catalytic activity">
    <reaction evidence="9">
        <text>DNA(n) + a 2'-deoxyribonucleoside 5'-triphosphate = DNA(n+1) + diphosphate</text>
        <dbReference type="Rhea" id="RHEA:22508"/>
        <dbReference type="Rhea" id="RHEA-COMP:17339"/>
        <dbReference type="Rhea" id="RHEA-COMP:17340"/>
        <dbReference type="ChEBI" id="CHEBI:33019"/>
        <dbReference type="ChEBI" id="CHEBI:61560"/>
        <dbReference type="ChEBI" id="CHEBI:173112"/>
        <dbReference type="EC" id="2.7.7.7"/>
    </reaction>
</comment>
<comment type="caution">
    <text evidence="11">The sequence shown here is derived from an EMBL/GenBank/DDBJ whole genome shotgun (WGS) entry which is preliminary data.</text>
</comment>
<dbReference type="GO" id="GO:0003887">
    <property type="term" value="F:DNA-directed DNA polymerase activity"/>
    <property type="evidence" value="ECO:0007669"/>
    <property type="project" value="UniProtKB-EC"/>
</dbReference>
<keyword evidence="6 11" id="KW-0548">Nucleotidyltransferase</keyword>
<dbReference type="RefSeq" id="WP_341373454.1">
    <property type="nucleotide sequence ID" value="NZ_JBBUTF010000005.1"/>
</dbReference>
<dbReference type="SUPFAM" id="SSF89550">
    <property type="entry name" value="PHP domain-like"/>
    <property type="match status" value="1"/>
</dbReference>
<keyword evidence="7" id="KW-0235">DNA replication</keyword>
<dbReference type="SMART" id="SM00481">
    <property type="entry name" value="POLIIIAc"/>
    <property type="match status" value="1"/>
</dbReference>
<dbReference type="EC" id="2.7.7.7" evidence="2"/>
<evidence type="ECO:0000256" key="3">
    <source>
        <dbReference type="ARBA" id="ARBA00019114"/>
    </source>
</evidence>
<keyword evidence="4" id="KW-0963">Cytoplasm</keyword>
<evidence type="ECO:0000256" key="8">
    <source>
        <dbReference type="ARBA" id="ARBA00022932"/>
    </source>
</evidence>
<name>A0ABU9B717_9BURK</name>
<keyword evidence="8" id="KW-0239">DNA-directed DNA polymerase</keyword>
<dbReference type="CDD" id="cd07433">
    <property type="entry name" value="PHP_PolIIIA_DnaE1"/>
    <property type="match status" value="1"/>
</dbReference>
<dbReference type="Pfam" id="PF17657">
    <property type="entry name" value="DNA_pol3_finger"/>
    <property type="match status" value="1"/>
</dbReference>
<dbReference type="PANTHER" id="PTHR32294">
    <property type="entry name" value="DNA POLYMERASE III SUBUNIT ALPHA"/>
    <property type="match status" value="1"/>
</dbReference>
<evidence type="ECO:0000256" key="2">
    <source>
        <dbReference type="ARBA" id="ARBA00012417"/>
    </source>
</evidence>
<evidence type="ECO:0000256" key="5">
    <source>
        <dbReference type="ARBA" id="ARBA00022679"/>
    </source>
</evidence>
<dbReference type="CDD" id="cd04485">
    <property type="entry name" value="DnaE_OBF"/>
    <property type="match status" value="1"/>
</dbReference>
<dbReference type="EMBL" id="JBBUTF010000005">
    <property type="protein sequence ID" value="MEK8025677.1"/>
    <property type="molecule type" value="Genomic_DNA"/>
</dbReference>
<dbReference type="Pfam" id="PF07733">
    <property type="entry name" value="DNA_pol3_alpha"/>
    <property type="match status" value="1"/>
</dbReference>
<dbReference type="Gene3D" id="1.10.10.1600">
    <property type="entry name" value="Bacterial DNA polymerase III alpha subunit, thumb domain"/>
    <property type="match status" value="1"/>
</dbReference>
<dbReference type="InterPro" id="IPR049821">
    <property type="entry name" value="PolIIIA_DnaE1_PHP"/>
</dbReference>
<dbReference type="Pfam" id="PF01336">
    <property type="entry name" value="tRNA_anti-codon"/>
    <property type="match status" value="1"/>
</dbReference>
<evidence type="ECO:0000256" key="9">
    <source>
        <dbReference type="ARBA" id="ARBA00049244"/>
    </source>
</evidence>
<dbReference type="NCBIfam" id="NF004226">
    <property type="entry name" value="PRK05673.1"/>
    <property type="match status" value="1"/>
</dbReference>
<evidence type="ECO:0000313" key="12">
    <source>
        <dbReference type="Proteomes" id="UP001368500"/>
    </source>
</evidence>
<gene>
    <name evidence="11" type="primary">dnaE</name>
    <name evidence="11" type="ORF">AACH11_06865</name>
</gene>
<dbReference type="InterPro" id="IPR004805">
    <property type="entry name" value="DnaE2/DnaE/PolC"/>
</dbReference>
<dbReference type="Gene3D" id="3.20.20.140">
    <property type="entry name" value="Metal-dependent hydrolases"/>
    <property type="match status" value="1"/>
</dbReference>
<dbReference type="Gene3D" id="1.10.150.870">
    <property type="match status" value="1"/>
</dbReference>
<comment type="subcellular location">
    <subcellularLocation>
        <location evidence="1">Cytoplasm</location>
    </subcellularLocation>
</comment>
<sequence>MPFVHLRTHTEFSVVDGTLRTDDAAVAARDDGQPALAITDLSNLFGAVKFYKACRGKGVKPILGVDIWLEPEQATDKGASRLLLLVQDHQGYLNISELLARAWIRNVQKNQAWVKWEWLEELGGGLIALSGADMGLVGQCLLSGDTARARAVAQRLAGLFPRRFYLEVQRAGLPNHEPHVRAVVPLAAELQLPVVATHPVQFAAPEDFEAHEARVCVADGETLANPKRIRRFTPEQYFKTQAQMEALFADIPSAIANTVAIARRCNLTLTMGKFYLPDFPTPVLTEGPDAGQPMPMDQYFRLASFEGLEDRLKLLFPDAAKRDAERPRYVERLEFEIATILKMGFPGYFLIVADFIVWAKQNGCPVGPGRGSGAGSLVAYAMKITDLDPLHYNLLFERFLNPERVSMPDFDIDFCQGNRDRVIDYVKDKYGRQAVSQIATFGTMAAKAALRDIGRVLGMGYGHVDSIAKLIPAPPGKTVTLAPVPEKPDPGIIYARKEAPELEQREQQEEEVAELLKLATRVEGMVRNIGMHAGGVLIAPGKITDFCPQYQQPGSDSAVSQYDKDDVEAIGLVKFDFLGLATLTILELAKDFIVARHPDQKDFAFETLPLDDAKVYKLFSDGLTEAVFQFESRGMQGMLRDAKPSRLEDLIALNALYRPGPMDLIPSFVARKHGKEVVEYPHPLVEPVLSETYGIMVYQEQVMQTAQVLGGYSLGGADMLRRAMGKKKAEEMAAHREIFRKGAAEKGIGQEKADEVFDLMEKFAGYGFNKSHAAAYSLLAYHTGWLKVHYTAEFFAANMTIEMDDTDKLKVLLNDAKLFGISFEPPDVNSGVWRFEPVTAKVIRYGLGGVKGTGQGAIEAIVEARKEGGAFRSFFDFCARVDRKRVNKRVVEALIKAGAFDAFRADLAPGETPPRPGTPAAAEWDRGRARLLASIGLAFEYADSLVANASQGGLFDDGDHGSHTTEPPLVVQSPWSIRERLTHEKVAIGFYLSGHLFEQDGREVRRFCPKRVVDLVDSREPQLVAGIIGGLRMVNGQRGRVAIFQLDDGSETIEAVANDELIEAHKDLIRDDQLVIIQGKVQNDRFSGGLRLNVQSIWDLAGARARYARFVQIALPEGRAGVEAVRALAEAVAQWPARQTETEAGPVPQGLMLRAKLRPRDAQTAARVEIDLGEDGRLWPCDEALVRLKAIAAQGEAAVVYGEG</sequence>
<dbReference type="InterPro" id="IPR040982">
    <property type="entry name" value="DNA_pol3_finger"/>
</dbReference>
<dbReference type="InterPro" id="IPR029460">
    <property type="entry name" value="DNAPol_HHH"/>
</dbReference>
<keyword evidence="5 11" id="KW-0808">Transferase</keyword>
<dbReference type="InterPro" id="IPR011708">
    <property type="entry name" value="DNA_pol3_alpha_NTPase_dom"/>
</dbReference>
<keyword evidence="12" id="KW-1185">Reference proteome</keyword>
<proteinExistence type="predicted"/>
<evidence type="ECO:0000256" key="1">
    <source>
        <dbReference type="ARBA" id="ARBA00004496"/>
    </source>
</evidence>
<dbReference type="NCBIfam" id="TIGR00594">
    <property type="entry name" value="polc"/>
    <property type="match status" value="1"/>
</dbReference>
<dbReference type="InterPro" id="IPR016195">
    <property type="entry name" value="Pol/histidinol_Pase-like"/>
</dbReference>
<dbReference type="InterPro" id="IPR041931">
    <property type="entry name" value="DNA_pol3_alpha_thumb_dom"/>
</dbReference>
<dbReference type="InterPro" id="IPR004365">
    <property type="entry name" value="NA-bd_OB_tRNA"/>
</dbReference>
<evidence type="ECO:0000259" key="10">
    <source>
        <dbReference type="SMART" id="SM00481"/>
    </source>
</evidence>
<dbReference type="PANTHER" id="PTHR32294:SF0">
    <property type="entry name" value="DNA POLYMERASE III SUBUNIT ALPHA"/>
    <property type="match status" value="1"/>
</dbReference>
<organism evidence="11 12">
    <name type="scientific">Pseudaquabacterium rugosum</name>
    <dbReference type="NCBI Taxonomy" id="2984194"/>
    <lineage>
        <taxon>Bacteria</taxon>
        <taxon>Pseudomonadati</taxon>
        <taxon>Pseudomonadota</taxon>
        <taxon>Betaproteobacteria</taxon>
        <taxon>Burkholderiales</taxon>
        <taxon>Sphaerotilaceae</taxon>
        <taxon>Pseudaquabacterium</taxon>
    </lineage>
</organism>
<protein>
    <recommendedName>
        <fullName evidence="3">DNA polymerase III subunit alpha</fullName>
        <ecNumber evidence="2">2.7.7.7</ecNumber>
    </recommendedName>
</protein>
<dbReference type="InterPro" id="IPR003141">
    <property type="entry name" value="Pol/His_phosphatase_N"/>
</dbReference>
<evidence type="ECO:0000256" key="4">
    <source>
        <dbReference type="ARBA" id="ARBA00022490"/>
    </source>
</evidence>
<dbReference type="Pfam" id="PF02811">
    <property type="entry name" value="PHP"/>
    <property type="match status" value="1"/>
</dbReference>
<reference evidence="11 12" key="1">
    <citation type="submission" date="2024-04" db="EMBL/GenBank/DDBJ databases">
        <title>Novel species of the genus Ideonella isolated from streams.</title>
        <authorList>
            <person name="Lu H."/>
        </authorList>
    </citation>
    <scope>NUCLEOTIDE SEQUENCE [LARGE SCALE GENOMIC DNA]</scope>
    <source>
        <strain evidence="11 12">BYS139W</strain>
    </source>
</reference>
<evidence type="ECO:0000256" key="7">
    <source>
        <dbReference type="ARBA" id="ARBA00022705"/>
    </source>
</evidence>
<evidence type="ECO:0000313" key="11">
    <source>
        <dbReference type="EMBL" id="MEK8025677.1"/>
    </source>
</evidence>
<dbReference type="Pfam" id="PF14579">
    <property type="entry name" value="HHH_6"/>
    <property type="match status" value="1"/>
</dbReference>
<accession>A0ABU9B717</accession>
<dbReference type="Proteomes" id="UP001368500">
    <property type="component" value="Unassembled WGS sequence"/>
</dbReference>
<dbReference type="InterPro" id="IPR004013">
    <property type="entry name" value="PHP_dom"/>
</dbReference>
<feature type="domain" description="Polymerase/histidinol phosphatase N-terminal" evidence="10">
    <location>
        <begin position="4"/>
        <end position="71"/>
    </location>
</feature>
<evidence type="ECO:0000256" key="6">
    <source>
        <dbReference type="ARBA" id="ARBA00022695"/>
    </source>
</evidence>